<gene>
    <name evidence="7" type="ORF">SAMN05216283_101272</name>
</gene>
<reference evidence="7 8" key="1">
    <citation type="submission" date="2016-10" db="EMBL/GenBank/DDBJ databases">
        <authorList>
            <person name="de Groot N.N."/>
        </authorList>
    </citation>
    <scope>NUCLEOTIDE SEQUENCE [LARGE SCALE GENOMIC DNA]</scope>
    <source>
        <strain evidence="7 8">CGMCC 1.9156</strain>
    </source>
</reference>
<evidence type="ECO:0000256" key="1">
    <source>
        <dbReference type="ARBA" id="ARBA00010641"/>
    </source>
</evidence>
<evidence type="ECO:0000256" key="3">
    <source>
        <dbReference type="ARBA" id="ARBA00023082"/>
    </source>
</evidence>
<dbReference type="GO" id="GO:0003677">
    <property type="term" value="F:DNA binding"/>
    <property type="evidence" value="ECO:0007669"/>
    <property type="project" value="InterPro"/>
</dbReference>
<dbReference type="Gene3D" id="1.10.1740.10">
    <property type="match status" value="1"/>
</dbReference>
<dbReference type="GO" id="GO:0016987">
    <property type="term" value="F:sigma factor activity"/>
    <property type="evidence" value="ECO:0007669"/>
    <property type="project" value="UniProtKB-KW"/>
</dbReference>
<keyword evidence="8" id="KW-1185">Reference proteome</keyword>
<name>A0A1I2B098_9BACT</name>
<dbReference type="InterPro" id="IPR013324">
    <property type="entry name" value="RNA_pol_sigma_r3/r4-like"/>
</dbReference>
<dbReference type="InterPro" id="IPR014284">
    <property type="entry name" value="RNA_pol_sigma-70_dom"/>
</dbReference>
<dbReference type="EMBL" id="FONW01000001">
    <property type="protein sequence ID" value="SFE49318.1"/>
    <property type="molecule type" value="Genomic_DNA"/>
</dbReference>
<dbReference type="PANTHER" id="PTHR43133">
    <property type="entry name" value="RNA POLYMERASE ECF-TYPE SIGMA FACTO"/>
    <property type="match status" value="1"/>
</dbReference>
<dbReference type="SUPFAM" id="SSF88946">
    <property type="entry name" value="Sigma2 domain of RNA polymerase sigma factors"/>
    <property type="match status" value="1"/>
</dbReference>
<sequence length="188" mass="22290">MIFFRQKEKGFKLKKVLNGCKWGDLNSQEQLYREYYAYVRSIALRYASSDDFASEITNDTFLKVFKHISTYNENSDFKAWIRRITINTSLDYNKKEKKYQENDTIDETIDLPTSHGIEETLNAETIILLLQQLPPLYRMTFNLHEIEGFSHEEIARMMNIKTSTSRANLTRAKKELRVLIQNLNHHEK</sequence>
<dbReference type="RefSeq" id="WP_170846818.1">
    <property type="nucleotide sequence ID" value="NZ_FONW01000001.1"/>
</dbReference>
<dbReference type="InterPro" id="IPR039425">
    <property type="entry name" value="RNA_pol_sigma-70-like"/>
</dbReference>
<keyword evidence="2" id="KW-0805">Transcription regulation</keyword>
<dbReference type="AlphaFoldDB" id="A0A1I2B098"/>
<dbReference type="GO" id="GO:0006352">
    <property type="term" value="P:DNA-templated transcription initiation"/>
    <property type="evidence" value="ECO:0007669"/>
    <property type="project" value="InterPro"/>
</dbReference>
<dbReference type="STRING" id="655355.SAMN05216283_101272"/>
<keyword evidence="3" id="KW-0731">Sigma factor</keyword>
<feature type="domain" description="RNA polymerase sigma-70 region 2" evidence="5">
    <location>
        <begin position="31"/>
        <end position="97"/>
    </location>
</feature>
<dbReference type="Gene3D" id="1.10.10.10">
    <property type="entry name" value="Winged helix-like DNA-binding domain superfamily/Winged helix DNA-binding domain"/>
    <property type="match status" value="1"/>
</dbReference>
<evidence type="ECO:0000313" key="7">
    <source>
        <dbReference type="EMBL" id="SFE49318.1"/>
    </source>
</evidence>
<dbReference type="Proteomes" id="UP000198964">
    <property type="component" value="Unassembled WGS sequence"/>
</dbReference>
<accession>A0A1I2B098</accession>
<dbReference type="PANTHER" id="PTHR43133:SF46">
    <property type="entry name" value="RNA POLYMERASE SIGMA-70 FACTOR ECF SUBFAMILY"/>
    <property type="match status" value="1"/>
</dbReference>
<evidence type="ECO:0000259" key="6">
    <source>
        <dbReference type="Pfam" id="PF08281"/>
    </source>
</evidence>
<dbReference type="InterPro" id="IPR013249">
    <property type="entry name" value="RNA_pol_sigma70_r4_t2"/>
</dbReference>
<evidence type="ECO:0000256" key="2">
    <source>
        <dbReference type="ARBA" id="ARBA00023015"/>
    </source>
</evidence>
<feature type="domain" description="RNA polymerase sigma factor 70 region 4 type 2" evidence="6">
    <location>
        <begin position="125"/>
        <end position="176"/>
    </location>
</feature>
<evidence type="ECO:0000313" key="8">
    <source>
        <dbReference type="Proteomes" id="UP000198964"/>
    </source>
</evidence>
<dbReference type="NCBIfam" id="TIGR02937">
    <property type="entry name" value="sigma70-ECF"/>
    <property type="match status" value="1"/>
</dbReference>
<proteinExistence type="inferred from homology"/>
<dbReference type="InterPro" id="IPR007627">
    <property type="entry name" value="RNA_pol_sigma70_r2"/>
</dbReference>
<dbReference type="Pfam" id="PF04542">
    <property type="entry name" value="Sigma70_r2"/>
    <property type="match status" value="1"/>
</dbReference>
<dbReference type="SUPFAM" id="SSF88659">
    <property type="entry name" value="Sigma3 and sigma4 domains of RNA polymerase sigma factors"/>
    <property type="match status" value="1"/>
</dbReference>
<organism evidence="7 8">
    <name type="scientific">Sunxiuqinia elliptica</name>
    <dbReference type="NCBI Taxonomy" id="655355"/>
    <lineage>
        <taxon>Bacteria</taxon>
        <taxon>Pseudomonadati</taxon>
        <taxon>Bacteroidota</taxon>
        <taxon>Bacteroidia</taxon>
        <taxon>Marinilabiliales</taxon>
        <taxon>Prolixibacteraceae</taxon>
        <taxon>Sunxiuqinia</taxon>
    </lineage>
</organism>
<evidence type="ECO:0000259" key="5">
    <source>
        <dbReference type="Pfam" id="PF04542"/>
    </source>
</evidence>
<keyword evidence="4" id="KW-0804">Transcription</keyword>
<comment type="similarity">
    <text evidence="1">Belongs to the sigma-70 factor family. ECF subfamily.</text>
</comment>
<dbReference type="InterPro" id="IPR013325">
    <property type="entry name" value="RNA_pol_sigma_r2"/>
</dbReference>
<protein>
    <submittedName>
        <fullName evidence="7">RNA polymerase sigma-70 factor, ECF subfamily</fullName>
    </submittedName>
</protein>
<dbReference type="InterPro" id="IPR036388">
    <property type="entry name" value="WH-like_DNA-bd_sf"/>
</dbReference>
<evidence type="ECO:0000256" key="4">
    <source>
        <dbReference type="ARBA" id="ARBA00023163"/>
    </source>
</evidence>
<dbReference type="Pfam" id="PF08281">
    <property type="entry name" value="Sigma70_r4_2"/>
    <property type="match status" value="1"/>
</dbReference>